<reference evidence="3" key="1">
    <citation type="submission" date="2016-10" db="EMBL/GenBank/DDBJ databases">
        <authorList>
            <person name="de Groot N.N."/>
        </authorList>
    </citation>
    <scope>NUCLEOTIDE SEQUENCE [LARGE SCALE GENOMIC DNA]</scope>
    <source>
        <strain evidence="3">DSM 13234</strain>
    </source>
</reference>
<dbReference type="AlphaFoldDB" id="A0A1H6K1H8"/>
<evidence type="ECO:0000313" key="2">
    <source>
        <dbReference type="EMBL" id="SEH59490.1"/>
    </source>
</evidence>
<dbReference type="EMBL" id="FNWO01000008">
    <property type="protein sequence ID" value="SEH41916.1"/>
    <property type="molecule type" value="Genomic_DNA"/>
</dbReference>
<accession>A0A1H6K1H8</accession>
<dbReference type="PANTHER" id="PTHR34849:SF3">
    <property type="entry name" value="SSR2962 PROTEIN"/>
    <property type="match status" value="1"/>
</dbReference>
<keyword evidence="4" id="KW-1185">Reference proteome</keyword>
<dbReference type="EMBL" id="FNWO01000021">
    <property type="protein sequence ID" value="SEH65577.1"/>
    <property type="molecule type" value="Genomic_DNA"/>
</dbReference>
<dbReference type="RefSeq" id="WP_074768547.1">
    <property type="nucleotide sequence ID" value="NZ_FNWO01000008.1"/>
</dbReference>
<evidence type="ECO:0000313" key="4">
    <source>
        <dbReference type="Proteomes" id="UP000182983"/>
    </source>
</evidence>
<gene>
    <name evidence="1" type="ORF">SAMN04244559_02238</name>
    <name evidence="2" type="ORF">SAMN04244559_03104</name>
    <name evidence="3" type="ORF">SAMN04244559_03334</name>
</gene>
<dbReference type="InterPro" id="IPR009057">
    <property type="entry name" value="Homeodomain-like_sf"/>
</dbReference>
<name>A0A1H6K1H8_MAGFU</name>
<evidence type="ECO:0000313" key="1">
    <source>
        <dbReference type="EMBL" id="SEH41916.1"/>
    </source>
</evidence>
<protein>
    <submittedName>
        <fullName evidence="3">Uncharacterized conserved protein, DUF433 family</fullName>
    </submittedName>
</protein>
<dbReference type="InterPro" id="IPR036388">
    <property type="entry name" value="WH-like_DNA-bd_sf"/>
</dbReference>
<dbReference type="Pfam" id="PF04255">
    <property type="entry name" value="DUF433"/>
    <property type="match status" value="1"/>
</dbReference>
<dbReference type="EMBL" id="FNWO01000015">
    <property type="protein sequence ID" value="SEH59490.1"/>
    <property type="molecule type" value="Genomic_DNA"/>
</dbReference>
<evidence type="ECO:0000313" key="3">
    <source>
        <dbReference type="EMBL" id="SEH65577.1"/>
    </source>
</evidence>
<dbReference type="PANTHER" id="PTHR34849">
    <property type="entry name" value="SSL5025 PROTEIN"/>
    <property type="match status" value="1"/>
</dbReference>
<reference evidence="4" key="2">
    <citation type="submission" date="2016-10" db="EMBL/GenBank/DDBJ databases">
        <authorList>
            <person name="Varghese N."/>
            <person name="Submissions S."/>
        </authorList>
    </citation>
    <scope>NUCLEOTIDE SEQUENCE [LARGE SCALE GENOMIC DNA]</scope>
    <source>
        <strain evidence="4">DSM 13234</strain>
    </source>
</reference>
<dbReference type="SUPFAM" id="SSF46689">
    <property type="entry name" value="Homeodomain-like"/>
    <property type="match status" value="1"/>
</dbReference>
<dbReference type="Gene3D" id="1.10.10.10">
    <property type="entry name" value="Winged helix-like DNA-binding domain superfamily/Winged helix DNA-binding domain"/>
    <property type="match status" value="1"/>
</dbReference>
<sequence length="215" mass="23599">MRASLLTPSEAAIVASVTVRDINRVIDEKILPAALYTVDDGRRVQLAACPLVGFYFRAAKALTAEKRLTLIHSFSERITGDMARHPFVGWNKANWTVRDGFLSVTLSDFIADADDRSTRLEATRAMVVEDPGILGGSPVIRGTRIPVYDLVASVAAGLPRERIFAAYPGLDETALDLALLYGEANPVRGRPRRFTILPPDATLSAERTVPRRRRA</sequence>
<dbReference type="Proteomes" id="UP000182983">
    <property type="component" value="Unassembled WGS sequence"/>
</dbReference>
<organism evidence="3 4">
    <name type="scientific">Magnetospirillum fulvum</name>
    <name type="common">Rhodospirillum fulvum</name>
    <dbReference type="NCBI Taxonomy" id="1082"/>
    <lineage>
        <taxon>Bacteria</taxon>
        <taxon>Pseudomonadati</taxon>
        <taxon>Pseudomonadota</taxon>
        <taxon>Alphaproteobacteria</taxon>
        <taxon>Rhodospirillales</taxon>
        <taxon>Rhodospirillaceae</taxon>
        <taxon>Magnetospirillum</taxon>
    </lineage>
</organism>
<dbReference type="InterPro" id="IPR007367">
    <property type="entry name" value="DUF433"/>
</dbReference>
<proteinExistence type="predicted"/>
<dbReference type="OrthoDB" id="200074at2"/>